<dbReference type="EMBL" id="FWFD01000019">
    <property type="protein sequence ID" value="SLM87107.1"/>
    <property type="molecule type" value="Genomic_DNA"/>
</dbReference>
<dbReference type="AlphaFoldDB" id="A0A1X6WS66"/>
<evidence type="ECO:0000313" key="1">
    <source>
        <dbReference type="EMBL" id="SLM87107.1"/>
    </source>
</evidence>
<gene>
    <name evidence="1" type="ORF">FM121_13495</name>
</gene>
<protein>
    <submittedName>
        <fullName evidence="1">Uncharacterized protein</fullName>
    </submittedName>
</protein>
<name>A0A1X6WS66_9ENTE</name>
<proteinExistence type="predicted"/>
<sequence>MNYEINAIYRDSVKLRSVKPLFDKFNYGAVLTFVTSEGIELIWKCVSVISTGGFKEIDNINISFKVKEILNDKKIEIWEVSAF</sequence>
<reference evidence="2" key="1">
    <citation type="submission" date="2017-02" db="EMBL/GenBank/DDBJ databases">
        <authorList>
            <person name="Dridi B."/>
        </authorList>
    </citation>
    <scope>NUCLEOTIDE SEQUENCE [LARGE SCALE GENOMIC DNA]</scope>
    <source>
        <strain evidence="2">bH819</strain>
    </source>
</reference>
<evidence type="ECO:0000313" key="2">
    <source>
        <dbReference type="Proteomes" id="UP000195918"/>
    </source>
</evidence>
<keyword evidence="2" id="KW-1185">Reference proteome</keyword>
<dbReference type="Proteomes" id="UP000195918">
    <property type="component" value="Unassembled WGS sequence"/>
</dbReference>
<accession>A0A1X6WS66</accession>
<dbReference type="RefSeq" id="WP_086952724.1">
    <property type="nucleotide sequence ID" value="NZ_FWFD01000019.1"/>
</dbReference>
<organism evidence="1 2">
    <name type="scientific">Vagococcus fluvialis bH819</name>
    <dbReference type="NCBI Taxonomy" id="1255619"/>
    <lineage>
        <taxon>Bacteria</taxon>
        <taxon>Bacillati</taxon>
        <taxon>Bacillota</taxon>
        <taxon>Bacilli</taxon>
        <taxon>Lactobacillales</taxon>
        <taxon>Enterococcaceae</taxon>
        <taxon>Vagococcus</taxon>
    </lineage>
</organism>